<comment type="caution">
    <text evidence="1">The sequence shown here is derived from an EMBL/GenBank/DDBJ whole genome shotgun (WGS) entry which is preliminary data.</text>
</comment>
<dbReference type="EMBL" id="JAKEKT020000125">
    <property type="protein sequence ID" value="KAL1634817.1"/>
    <property type="molecule type" value="Genomic_DNA"/>
</dbReference>
<proteinExistence type="predicted"/>
<name>A0ABR3T5N4_9PEZI</name>
<accession>A0ABR3T5N4</accession>
<evidence type="ECO:0000313" key="1">
    <source>
        <dbReference type="EMBL" id="KAL1634817.1"/>
    </source>
</evidence>
<protein>
    <submittedName>
        <fullName evidence="1">Uncharacterized protein</fullName>
    </submittedName>
</protein>
<feature type="non-terminal residue" evidence="1">
    <location>
        <position position="82"/>
    </location>
</feature>
<dbReference type="SUPFAM" id="SSF53474">
    <property type="entry name" value="alpha/beta-Hydrolases"/>
    <property type="match status" value="1"/>
</dbReference>
<sequence>MYNLPAYAAPRPRMRVYHGGADATLKPQLYAESMKQWAALWGYAYDDPPLQLENSPAPGYFTTVWGPGVQGVYADGVGYTVP</sequence>
<dbReference type="InterPro" id="IPR029058">
    <property type="entry name" value="AB_hydrolase_fold"/>
</dbReference>
<gene>
    <name evidence="1" type="ORF">SLS58_010500</name>
</gene>
<organism evidence="1 2">
    <name type="scientific">Diplodia intermedia</name>
    <dbReference type="NCBI Taxonomy" id="856260"/>
    <lineage>
        <taxon>Eukaryota</taxon>
        <taxon>Fungi</taxon>
        <taxon>Dikarya</taxon>
        <taxon>Ascomycota</taxon>
        <taxon>Pezizomycotina</taxon>
        <taxon>Dothideomycetes</taxon>
        <taxon>Dothideomycetes incertae sedis</taxon>
        <taxon>Botryosphaeriales</taxon>
        <taxon>Botryosphaeriaceae</taxon>
        <taxon>Diplodia</taxon>
    </lineage>
</organism>
<keyword evidence="2" id="KW-1185">Reference proteome</keyword>
<reference evidence="1 2" key="1">
    <citation type="journal article" date="2023" name="Plant Dis.">
        <title>First Report of Diplodia intermedia Causing Canker and Dieback Diseases on Apple Trees in Canada.</title>
        <authorList>
            <person name="Ellouze W."/>
            <person name="Ilyukhin E."/>
            <person name="Sulman M."/>
            <person name="Ali S."/>
        </authorList>
    </citation>
    <scope>NUCLEOTIDE SEQUENCE [LARGE SCALE GENOMIC DNA]</scope>
    <source>
        <strain evidence="1 2">M45-28</strain>
    </source>
</reference>
<evidence type="ECO:0000313" key="2">
    <source>
        <dbReference type="Proteomes" id="UP001521184"/>
    </source>
</evidence>
<dbReference type="Proteomes" id="UP001521184">
    <property type="component" value="Unassembled WGS sequence"/>
</dbReference>